<comment type="caution">
    <text evidence="8">The sequence shown here is derived from an EMBL/GenBank/DDBJ whole genome shotgun (WGS) entry which is preliminary data.</text>
</comment>
<evidence type="ECO:0000256" key="3">
    <source>
        <dbReference type="ARBA" id="ARBA00022806"/>
    </source>
</evidence>
<dbReference type="GO" id="GO:0016787">
    <property type="term" value="F:hydrolase activity"/>
    <property type="evidence" value="ECO:0007669"/>
    <property type="project" value="UniProtKB-UniRule"/>
</dbReference>
<keyword evidence="1 6" id="KW-0547">Nucleotide-binding</keyword>
<dbReference type="GO" id="GO:0043138">
    <property type="term" value="F:3'-5' DNA helicase activity"/>
    <property type="evidence" value="ECO:0007669"/>
    <property type="project" value="TreeGrafter"/>
</dbReference>
<name>A0A3P3T9V4_9BACL</name>
<dbReference type="OrthoDB" id="9765670at2"/>
<keyword evidence="2 6" id="KW-0378">Hydrolase</keyword>
<dbReference type="GO" id="GO:0005524">
    <property type="term" value="F:ATP binding"/>
    <property type="evidence" value="ECO:0007669"/>
    <property type="project" value="UniProtKB-UniRule"/>
</dbReference>
<dbReference type="InterPro" id="IPR000212">
    <property type="entry name" value="DNA_helicase_UvrD/REP"/>
</dbReference>
<evidence type="ECO:0000313" key="9">
    <source>
        <dbReference type="Proteomes" id="UP000267017"/>
    </source>
</evidence>
<evidence type="ECO:0000256" key="1">
    <source>
        <dbReference type="ARBA" id="ARBA00022741"/>
    </source>
</evidence>
<dbReference type="GO" id="GO:0000725">
    <property type="term" value="P:recombinational repair"/>
    <property type="evidence" value="ECO:0007669"/>
    <property type="project" value="TreeGrafter"/>
</dbReference>
<organism evidence="8 9">
    <name type="scientific">Paenibacillus oralis</name>
    <dbReference type="NCBI Taxonomy" id="2490856"/>
    <lineage>
        <taxon>Bacteria</taxon>
        <taxon>Bacillati</taxon>
        <taxon>Bacillota</taxon>
        <taxon>Bacilli</taxon>
        <taxon>Bacillales</taxon>
        <taxon>Paenibacillaceae</taxon>
        <taxon>Paenibacillus</taxon>
    </lineage>
</organism>
<dbReference type="PROSITE" id="PS51198">
    <property type="entry name" value="UVRD_HELICASE_ATP_BIND"/>
    <property type="match status" value="1"/>
</dbReference>
<keyword evidence="4 6" id="KW-0067">ATP-binding</keyword>
<dbReference type="InterPro" id="IPR013986">
    <property type="entry name" value="DExx_box_DNA_helicase_dom_sf"/>
</dbReference>
<dbReference type="Proteomes" id="UP000267017">
    <property type="component" value="Unassembled WGS sequence"/>
</dbReference>
<feature type="domain" description="UvrD-like helicase ATP-binding" evidence="7">
    <location>
        <begin position="31"/>
        <end position="333"/>
    </location>
</feature>
<dbReference type="Gene3D" id="1.10.10.160">
    <property type="match status" value="1"/>
</dbReference>
<evidence type="ECO:0000313" key="8">
    <source>
        <dbReference type="EMBL" id="RRJ54780.1"/>
    </source>
</evidence>
<dbReference type="Pfam" id="PF00580">
    <property type="entry name" value="UvrD-helicase"/>
    <property type="match status" value="1"/>
</dbReference>
<dbReference type="InterPro" id="IPR027417">
    <property type="entry name" value="P-loop_NTPase"/>
</dbReference>
<dbReference type="PANTHER" id="PTHR11070:SF2">
    <property type="entry name" value="ATP-DEPENDENT DNA HELICASE SRS2"/>
    <property type="match status" value="1"/>
</dbReference>
<evidence type="ECO:0000256" key="2">
    <source>
        <dbReference type="ARBA" id="ARBA00022801"/>
    </source>
</evidence>
<reference evidence="8 9" key="1">
    <citation type="submission" date="2018-11" db="EMBL/GenBank/DDBJ databases">
        <title>Genome sequencing of Paenibacillus sp. KCOM 3021 (= ChDC PVNT-B20).</title>
        <authorList>
            <person name="Kook J.-K."/>
            <person name="Park S.-N."/>
            <person name="Lim Y.K."/>
        </authorList>
    </citation>
    <scope>NUCLEOTIDE SEQUENCE [LARGE SCALE GENOMIC DNA]</scope>
    <source>
        <strain evidence="8 9">KCOM 3021</strain>
    </source>
</reference>
<keyword evidence="3 6" id="KW-0347">Helicase</keyword>
<dbReference type="Gene3D" id="3.40.50.300">
    <property type="entry name" value="P-loop containing nucleotide triphosphate hydrolases"/>
    <property type="match status" value="1"/>
</dbReference>
<keyword evidence="5" id="KW-0238">DNA-binding</keyword>
<dbReference type="AlphaFoldDB" id="A0A3P3T9V4"/>
<dbReference type="PANTHER" id="PTHR11070">
    <property type="entry name" value="UVRD / RECB / PCRA DNA HELICASE FAMILY MEMBER"/>
    <property type="match status" value="1"/>
</dbReference>
<evidence type="ECO:0000256" key="5">
    <source>
        <dbReference type="ARBA" id="ARBA00023125"/>
    </source>
</evidence>
<keyword evidence="9" id="KW-1185">Reference proteome</keyword>
<feature type="binding site" evidence="6">
    <location>
        <begin position="52"/>
        <end position="59"/>
    </location>
    <ligand>
        <name>ATP</name>
        <dbReference type="ChEBI" id="CHEBI:30616"/>
    </ligand>
</feature>
<evidence type="ECO:0000256" key="4">
    <source>
        <dbReference type="ARBA" id="ARBA00022840"/>
    </source>
</evidence>
<dbReference type="EMBL" id="RRCN01000002">
    <property type="protein sequence ID" value="RRJ54780.1"/>
    <property type="molecule type" value="Genomic_DNA"/>
</dbReference>
<dbReference type="GO" id="GO:0003677">
    <property type="term" value="F:DNA binding"/>
    <property type="evidence" value="ECO:0007669"/>
    <property type="project" value="UniProtKB-KW"/>
</dbReference>
<evidence type="ECO:0000259" key="7">
    <source>
        <dbReference type="PROSITE" id="PS51198"/>
    </source>
</evidence>
<dbReference type="InterPro" id="IPR014016">
    <property type="entry name" value="UvrD-like_ATP-bd"/>
</dbReference>
<dbReference type="SUPFAM" id="SSF52540">
    <property type="entry name" value="P-loop containing nucleoside triphosphate hydrolases"/>
    <property type="match status" value="1"/>
</dbReference>
<sequence>MLYTMSLEGHRVMLINDVNRGNIESLLLGGSRQFQPEQIKVINSTHSTNIMACPGSGKTTVLIAKIALLLEKLKKEGSRKGICVLTHTNVAVEEIVNSLEKLGISNIAYPHFIGTIHEFFNTFFSLKAYGIYTQKDTFYLLDNEEYKKYFERFFEYHKPGYWSYPTPINAVDKTDIHIDKNNQLRIISRKEGKDYSAPVLNTIRDMFYKGFIRHSDTVELANWYIRNHKEALQKAFQSRFQYFFIDEAQDTSIEQYENLSMLIENNDGTIVQWYGDSYQALYSLYGKDDAWKPDLEESLQINYSNRFGENIAKILRTTCIEEYSRLEANNAISSAIPHLFIYNDDNKEQLLRVYYRTVSDFKAASFETARIKGKIAAVCHHHDSLEGYSETYQRSKINKPLQSEMQACLHECHQSLLAGLRKNDRRGGKERSEYLKNISQFLNDKYPSKYNELKVLWARWIRAIIEEGDESILLVDLESKNRELIATTLNKDIDEIDVTRIHDLRPRLVKILHKNTQSEPAETVTDTFPVELAVELNTIHGVKGETHFATLLLESVRDGVSDMQKIFSFLTGTYQSDLIEESLVKDTLKLAYVALSRPRYFAGVAMHEENLSAQNIQEAVRHGWKIVNVEEHLNTV</sequence>
<gene>
    <name evidence="8" type="ORF">EHV15_34890</name>
</gene>
<accession>A0A3P3T9V4</accession>
<evidence type="ECO:0000256" key="6">
    <source>
        <dbReference type="PROSITE-ProRule" id="PRU00560"/>
    </source>
</evidence>
<protein>
    <recommendedName>
        <fullName evidence="7">UvrD-like helicase ATP-binding domain-containing protein</fullName>
    </recommendedName>
</protein>
<proteinExistence type="predicted"/>